<sequence>MPAHRSHVPEEGVLVTDEDSRGLFMQMAQNVVFLKDCEISYSKASRRNFQKETFLKNNKIHSELAHN</sequence>
<dbReference type="AlphaFoldDB" id="A0A0E9TF87"/>
<evidence type="ECO:0000313" key="1">
    <source>
        <dbReference type="EMBL" id="JAH51580.1"/>
    </source>
</evidence>
<proteinExistence type="predicted"/>
<accession>A0A0E9TF87</accession>
<reference evidence="1" key="2">
    <citation type="journal article" date="2015" name="Fish Shellfish Immunol.">
        <title>Early steps in the European eel (Anguilla anguilla)-Vibrio vulnificus interaction in the gills: Role of the RtxA13 toxin.</title>
        <authorList>
            <person name="Callol A."/>
            <person name="Pajuelo D."/>
            <person name="Ebbesson L."/>
            <person name="Teles M."/>
            <person name="MacKenzie S."/>
            <person name="Amaro C."/>
        </authorList>
    </citation>
    <scope>NUCLEOTIDE SEQUENCE</scope>
</reference>
<reference evidence="1" key="1">
    <citation type="submission" date="2014-11" db="EMBL/GenBank/DDBJ databases">
        <authorList>
            <person name="Amaro Gonzalez C."/>
        </authorList>
    </citation>
    <scope>NUCLEOTIDE SEQUENCE</scope>
</reference>
<dbReference type="EMBL" id="GBXM01056997">
    <property type="protein sequence ID" value="JAH51580.1"/>
    <property type="molecule type" value="Transcribed_RNA"/>
</dbReference>
<organism evidence="1">
    <name type="scientific">Anguilla anguilla</name>
    <name type="common">European freshwater eel</name>
    <name type="synonym">Muraena anguilla</name>
    <dbReference type="NCBI Taxonomy" id="7936"/>
    <lineage>
        <taxon>Eukaryota</taxon>
        <taxon>Metazoa</taxon>
        <taxon>Chordata</taxon>
        <taxon>Craniata</taxon>
        <taxon>Vertebrata</taxon>
        <taxon>Euteleostomi</taxon>
        <taxon>Actinopterygii</taxon>
        <taxon>Neopterygii</taxon>
        <taxon>Teleostei</taxon>
        <taxon>Anguilliformes</taxon>
        <taxon>Anguillidae</taxon>
        <taxon>Anguilla</taxon>
    </lineage>
</organism>
<name>A0A0E9TF87_ANGAN</name>
<protein>
    <submittedName>
        <fullName evidence="1">Uncharacterized protein</fullName>
    </submittedName>
</protein>